<dbReference type="InterPro" id="IPR012337">
    <property type="entry name" value="RNaseH-like_sf"/>
</dbReference>
<keyword evidence="16" id="KW-1185">Reference proteome</keyword>
<evidence type="ECO:0000256" key="8">
    <source>
        <dbReference type="ARBA" id="ARBA00022801"/>
    </source>
</evidence>
<dbReference type="SUPFAM" id="SSF55658">
    <property type="entry name" value="L9 N-domain-like"/>
    <property type="match status" value="1"/>
</dbReference>
<feature type="domain" description="RNase H type-1" evidence="12">
    <location>
        <begin position="113"/>
        <end position="263"/>
    </location>
</feature>
<dbReference type="InterPro" id="IPR036397">
    <property type="entry name" value="RNaseH_sf"/>
</dbReference>
<evidence type="ECO:0000313" key="14">
    <source>
        <dbReference type="EMBL" id="KAE8263798.1"/>
    </source>
</evidence>
<dbReference type="Gene3D" id="3.30.420.10">
    <property type="entry name" value="Ribonuclease H-like superfamily/Ribonuclease H"/>
    <property type="match status" value="1"/>
</dbReference>
<comment type="function">
    <text evidence="10">Endonuclease that specifically degrades the RNA of RNA-DNA hybrids.</text>
</comment>
<dbReference type="SUPFAM" id="SSF53098">
    <property type="entry name" value="Ribonuclease H-like"/>
    <property type="match status" value="1"/>
</dbReference>
<dbReference type="Proteomes" id="UP000836402">
    <property type="component" value="Unassembled WGS sequence"/>
</dbReference>
<keyword evidence="5 10" id="KW-0540">Nuclease</keyword>
<feature type="compositionally biased region" description="Basic and acidic residues" evidence="11">
    <location>
        <begin position="77"/>
        <end position="87"/>
    </location>
</feature>
<reference evidence="14" key="2">
    <citation type="journal article" date="2019" name="IMA Fungus">
        <title>Genome sequencing and comparison of five Tilletia species to identify candidate genes for the detection of regulated species infecting wheat.</title>
        <authorList>
            <person name="Nguyen H.D.T."/>
            <person name="Sultana T."/>
            <person name="Kesanakurti P."/>
            <person name="Hambleton S."/>
        </authorList>
    </citation>
    <scope>NUCLEOTIDE SEQUENCE</scope>
    <source>
        <strain evidence="14">DAOMC 238032</strain>
    </source>
</reference>
<dbReference type="InterPro" id="IPR050092">
    <property type="entry name" value="RNase_H"/>
</dbReference>
<keyword evidence="6 10" id="KW-0479">Metal-binding</keyword>
<evidence type="ECO:0000256" key="9">
    <source>
        <dbReference type="ARBA" id="ARBA00022842"/>
    </source>
</evidence>
<evidence type="ECO:0000256" key="4">
    <source>
        <dbReference type="ARBA" id="ARBA00012180"/>
    </source>
</evidence>
<dbReference type="InterPro" id="IPR017067">
    <property type="entry name" value="RNase_H1_euk"/>
</dbReference>
<dbReference type="PIRSF" id="PIRSF036852">
    <property type="entry name" value="Ribonuclease_H1_euk"/>
    <property type="match status" value="1"/>
</dbReference>
<dbReference type="GO" id="GO:0004523">
    <property type="term" value="F:RNA-DNA hybrid ribonuclease activity"/>
    <property type="evidence" value="ECO:0007669"/>
    <property type="project" value="UniProtKB-UniRule"/>
</dbReference>
<accession>A0A177V7Y3</accession>
<keyword evidence="7 10" id="KW-0255">Endonuclease</keyword>
<dbReference type="EMBL" id="LWDD02000113">
    <property type="protein sequence ID" value="KAE8263798.1"/>
    <property type="molecule type" value="Genomic_DNA"/>
</dbReference>
<dbReference type="InterPro" id="IPR009027">
    <property type="entry name" value="Ribosomal_bL9/RNase_H1_N"/>
</dbReference>
<dbReference type="AlphaFoldDB" id="A0A177V7Y3"/>
<comment type="similarity">
    <text evidence="3 10">Belongs to the RNase H family.</text>
</comment>
<evidence type="ECO:0000256" key="10">
    <source>
        <dbReference type="PIRNR" id="PIRNR036852"/>
    </source>
</evidence>
<name>A0A177V7Y3_9BASI</name>
<dbReference type="PROSITE" id="PS50879">
    <property type="entry name" value="RNASE_H_1"/>
    <property type="match status" value="1"/>
</dbReference>
<dbReference type="Gene3D" id="3.40.970.10">
    <property type="entry name" value="Ribonuclease H1, N-terminal domain"/>
    <property type="match status" value="1"/>
</dbReference>
<evidence type="ECO:0000256" key="5">
    <source>
        <dbReference type="ARBA" id="ARBA00022722"/>
    </source>
</evidence>
<dbReference type="Proteomes" id="UP000077671">
    <property type="component" value="Unassembled WGS sequence"/>
</dbReference>
<dbReference type="Pfam" id="PF01693">
    <property type="entry name" value="Cauli_VI"/>
    <property type="match status" value="1"/>
</dbReference>
<dbReference type="InterPro" id="IPR037056">
    <property type="entry name" value="RNase_H1_N_sf"/>
</dbReference>
<evidence type="ECO:0000256" key="7">
    <source>
        <dbReference type="ARBA" id="ARBA00022759"/>
    </source>
</evidence>
<dbReference type="CDD" id="cd09280">
    <property type="entry name" value="RNase_HI_eukaryote_like"/>
    <property type="match status" value="1"/>
</dbReference>
<evidence type="ECO:0000256" key="11">
    <source>
        <dbReference type="SAM" id="MobiDB-lite"/>
    </source>
</evidence>
<evidence type="ECO:0000313" key="13">
    <source>
        <dbReference type="EMBL" id="CAD6958636.1"/>
    </source>
</evidence>
<dbReference type="GO" id="GO:0043137">
    <property type="term" value="P:DNA replication, removal of RNA primer"/>
    <property type="evidence" value="ECO:0007669"/>
    <property type="project" value="TreeGrafter"/>
</dbReference>
<dbReference type="GO" id="GO:0000287">
    <property type="term" value="F:magnesium ion binding"/>
    <property type="evidence" value="ECO:0007669"/>
    <property type="project" value="UniProtKB-UniRule"/>
</dbReference>
<dbReference type="InterPro" id="IPR011320">
    <property type="entry name" value="RNase_H1_N"/>
</dbReference>
<evidence type="ECO:0000256" key="2">
    <source>
        <dbReference type="ARBA" id="ARBA00001946"/>
    </source>
</evidence>
<evidence type="ECO:0000313" key="15">
    <source>
        <dbReference type="Proteomes" id="UP000077671"/>
    </source>
</evidence>
<evidence type="ECO:0000256" key="6">
    <source>
        <dbReference type="ARBA" id="ARBA00022723"/>
    </source>
</evidence>
<reference evidence="14" key="1">
    <citation type="submission" date="2016-04" db="EMBL/GenBank/DDBJ databases">
        <authorList>
            <person name="Nguyen H.D."/>
            <person name="Kesanakurti P."/>
            <person name="Cullis J."/>
            <person name="Levesque C.A."/>
            <person name="Hambleton S."/>
        </authorList>
    </citation>
    <scope>NUCLEOTIDE SEQUENCE</scope>
    <source>
        <strain evidence="14">DAOMC 238032</strain>
    </source>
</reference>
<gene>
    <name evidence="14" type="ORF">A4X03_0g1407</name>
    <name evidence="13" type="ORF">JKIAZH3_G2874</name>
</gene>
<dbReference type="EMBL" id="CAJHJG010006663">
    <property type="protein sequence ID" value="CAD6958636.1"/>
    <property type="molecule type" value="Genomic_DNA"/>
</dbReference>
<organism evidence="14 15">
    <name type="scientific">Tilletia caries</name>
    <name type="common">wheat bunt fungus</name>
    <dbReference type="NCBI Taxonomy" id="13290"/>
    <lineage>
        <taxon>Eukaryota</taxon>
        <taxon>Fungi</taxon>
        <taxon>Dikarya</taxon>
        <taxon>Basidiomycota</taxon>
        <taxon>Ustilaginomycotina</taxon>
        <taxon>Exobasidiomycetes</taxon>
        <taxon>Tilletiales</taxon>
        <taxon>Tilletiaceae</taxon>
        <taxon>Tilletia</taxon>
    </lineage>
</organism>
<proteinExistence type="inferred from homology"/>
<feature type="region of interest" description="Disordered" evidence="11">
    <location>
        <begin position="63"/>
        <end position="118"/>
    </location>
</feature>
<dbReference type="Pfam" id="PF00075">
    <property type="entry name" value="RNase_H"/>
    <property type="match status" value="1"/>
</dbReference>
<dbReference type="InterPro" id="IPR002156">
    <property type="entry name" value="RNaseH_domain"/>
</dbReference>
<dbReference type="FunFam" id="3.40.970.10:FF:000001">
    <property type="entry name" value="Ribonuclease H1"/>
    <property type="match status" value="1"/>
</dbReference>
<dbReference type="EC" id="3.1.26.4" evidence="4 10"/>
<dbReference type="PANTHER" id="PTHR10642">
    <property type="entry name" value="RIBONUCLEASE H1"/>
    <property type="match status" value="1"/>
</dbReference>
<evidence type="ECO:0000256" key="1">
    <source>
        <dbReference type="ARBA" id="ARBA00000077"/>
    </source>
</evidence>
<comment type="caution">
    <text evidence="14">The sequence shown here is derived from an EMBL/GenBank/DDBJ whole genome shotgun (WGS) entry which is preliminary data.</text>
</comment>
<keyword evidence="9 10" id="KW-0460">Magnesium</keyword>
<sequence length="294" mass="32013">MARSGGSSKGGFYAVREGRCPGVYNSWNECQDMVSGFRGAVFKKFPSYAEAMDFVSGIGPHDRAIADPRRSHSLKRSASDADLEPRTHGRQAPRLSSGSASGSGSGHAAGPSSTRRINVYTDGASAGNGRAGAQAGWGVWFEDEDLRHLNEARRLPGRNQTNNRAEMTAVWRACLLCPDPMAQLVIHTDSMYTVQAINDWQTAWRRRGWKLASGGPVLNVDLIRRVERAFRARMIRPVLIHVAGHAGVRGNEEADRLAVAGARMPEAHPSEELGQLSDSDGEGDGYGSNKRYRH</sequence>
<feature type="region of interest" description="Disordered" evidence="11">
    <location>
        <begin position="264"/>
        <end position="294"/>
    </location>
</feature>
<comment type="catalytic activity">
    <reaction evidence="1 10">
        <text>Endonucleolytic cleavage to 5'-phosphomonoester.</text>
        <dbReference type="EC" id="3.1.26.4"/>
    </reaction>
</comment>
<evidence type="ECO:0000313" key="16">
    <source>
        <dbReference type="Proteomes" id="UP000836402"/>
    </source>
</evidence>
<dbReference type="PANTHER" id="PTHR10642:SF26">
    <property type="entry name" value="RIBONUCLEASE H1"/>
    <property type="match status" value="1"/>
</dbReference>
<keyword evidence="8 10" id="KW-0378">Hydrolase</keyword>
<reference evidence="13" key="3">
    <citation type="submission" date="2020-10" db="EMBL/GenBank/DDBJ databases">
        <authorList>
            <person name="Sedaghatjoo S."/>
        </authorList>
    </citation>
    <scope>NUCLEOTIDE SEQUENCE</scope>
    <source>
        <strain evidence="13">AZH3</strain>
    </source>
</reference>
<evidence type="ECO:0000256" key="3">
    <source>
        <dbReference type="ARBA" id="ARBA00005300"/>
    </source>
</evidence>
<protein>
    <recommendedName>
        <fullName evidence="4 10">Ribonuclease H</fullName>
        <shortName evidence="10">RNase H</shortName>
        <ecNumber evidence="4 10">3.1.26.4</ecNumber>
    </recommendedName>
</protein>
<dbReference type="GO" id="GO:0003676">
    <property type="term" value="F:nucleic acid binding"/>
    <property type="evidence" value="ECO:0007669"/>
    <property type="project" value="UniProtKB-UniRule"/>
</dbReference>
<comment type="cofactor">
    <cofactor evidence="2 10">
        <name>Mg(2+)</name>
        <dbReference type="ChEBI" id="CHEBI:18420"/>
    </cofactor>
</comment>
<evidence type="ECO:0000259" key="12">
    <source>
        <dbReference type="PROSITE" id="PS50879"/>
    </source>
</evidence>